<keyword evidence="3" id="KW-1185">Reference proteome</keyword>
<dbReference type="PANTHER" id="PTHR34322">
    <property type="entry name" value="TRANSPOSASE, Y1_TNP DOMAIN-CONTAINING"/>
    <property type="match status" value="1"/>
</dbReference>
<dbReference type="InterPro" id="IPR002686">
    <property type="entry name" value="Transposase_17"/>
</dbReference>
<proteinExistence type="predicted"/>
<dbReference type="PANTHER" id="PTHR34322:SF2">
    <property type="entry name" value="TRANSPOSASE IS200-LIKE DOMAIN-CONTAINING PROTEIN"/>
    <property type="match status" value="1"/>
</dbReference>
<evidence type="ECO:0000313" key="3">
    <source>
        <dbReference type="Proteomes" id="UP001596549"/>
    </source>
</evidence>
<dbReference type="InterPro" id="IPR036515">
    <property type="entry name" value="Transposase_17_sf"/>
</dbReference>
<dbReference type="EMBL" id="JBHTCP010000013">
    <property type="protein sequence ID" value="MFC7371465.1"/>
    <property type="molecule type" value="Genomic_DNA"/>
</dbReference>
<evidence type="ECO:0000313" key="2">
    <source>
        <dbReference type="EMBL" id="MFC7371465.1"/>
    </source>
</evidence>
<sequence>MPRKHRIWYPGAMYHLTTRGNRKAPIFIGKQDFVTYLNLLHTYAFKHAVNILTYCLMGNHVHLQVQCDEEPPSAFMKSVHQLYAMYFNKKYETSGHVFQGRYKAHLIEELDQFLETSRYIHLNPVRADIVDMPIDYPYSSYKYYVTDAESSLVDTSLILTYFHSSGEAYQKYAEFPLELAIPATVNERKTKTAAISVAKSVKSTHKGSGTSL</sequence>
<name>A0ABW2NP70_9BACL</name>
<dbReference type="Gene3D" id="3.30.70.1290">
    <property type="entry name" value="Transposase IS200-like"/>
    <property type="match status" value="1"/>
</dbReference>
<gene>
    <name evidence="2" type="ORF">ACFQPF_07240</name>
</gene>
<feature type="domain" description="Transposase IS200-like" evidence="1">
    <location>
        <begin position="9"/>
        <end position="123"/>
    </location>
</feature>
<organism evidence="2 3">
    <name type="scientific">Fictibacillus iocasae</name>
    <dbReference type="NCBI Taxonomy" id="2715437"/>
    <lineage>
        <taxon>Bacteria</taxon>
        <taxon>Bacillati</taxon>
        <taxon>Bacillota</taxon>
        <taxon>Bacilli</taxon>
        <taxon>Bacillales</taxon>
        <taxon>Fictibacillaceae</taxon>
        <taxon>Fictibacillus</taxon>
    </lineage>
</organism>
<comment type="caution">
    <text evidence="2">The sequence shown here is derived from an EMBL/GenBank/DDBJ whole genome shotgun (WGS) entry which is preliminary data.</text>
</comment>
<reference evidence="3" key="1">
    <citation type="journal article" date="2019" name="Int. J. Syst. Evol. Microbiol.">
        <title>The Global Catalogue of Microorganisms (GCM) 10K type strain sequencing project: providing services to taxonomists for standard genome sequencing and annotation.</title>
        <authorList>
            <consortium name="The Broad Institute Genomics Platform"/>
            <consortium name="The Broad Institute Genome Sequencing Center for Infectious Disease"/>
            <person name="Wu L."/>
            <person name="Ma J."/>
        </authorList>
    </citation>
    <scope>NUCLEOTIDE SEQUENCE [LARGE SCALE GENOMIC DNA]</scope>
    <source>
        <strain evidence="3">NBRC 106396</strain>
    </source>
</reference>
<dbReference type="Proteomes" id="UP001596549">
    <property type="component" value="Unassembled WGS sequence"/>
</dbReference>
<dbReference type="RefSeq" id="WP_379748056.1">
    <property type="nucleotide sequence ID" value="NZ_JBHTCP010000013.1"/>
</dbReference>
<dbReference type="SMART" id="SM01321">
    <property type="entry name" value="Y1_Tnp"/>
    <property type="match status" value="1"/>
</dbReference>
<dbReference type="SUPFAM" id="SSF143422">
    <property type="entry name" value="Transposase IS200-like"/>
    <property type="match status" value="1"/>
</dbReference>
<protein>
    <submittedName>
        <fullName evidence="2">Transposase</fullName>
    </submittedName>
</protein>
<accession>A0ABW2NP70</accession>
<dbReference type="Pfam" id="PF01797">
    <property type="entry name" value="Y1_Tnp"/>
    <property type="match status" value="1"/>
</dbReference>
<evidence type="ECO:0000259" key="1">
    <source>
        <dbReference type="SMART" id="SM01321"/>
    </source>
</evidence>